<dbReference type="GO" id="GO:0005886">
    <property type="term" value="C:plasma membrane"/>
    <property type="evidence" value="ECO:0007669"/>
    <property type="project" value="TreeGrafter"/>
</dbReference>
<keyword evidence="1" id="KW-0808">Transferase</keyword>
<proteinExistence type="predicted"/>
<reference evidence="4" key="1">
    <citation type="submission" date="2020-10" db="EMBL/GenBank/DDBJ databases">
        <title>Ca. Dormibacterota MAGs.</title>
        <authorList>
            <person name="Montgomery K."/>
        </authorList>
    </citation>
    <scope>NUCLEOTIDE SEQUENCE [LARGE SCALE GENOMIC DNA]</scope>
    <source>
        <strain evidence="4">SC8812_S17_10</strain>
    </source>
</reference>
<evidence type="ECO:0000313" key="5">
    <source>
        <dbReference type="Proteomes" id="UP000612893"/>
    </source>
</evidence>
<keyword evidence="5" id="KW-1185">Reference proteome</keyword>
<dbReference type="SMART" id="SM00563">
    <property type="entry name" value="PlsC"/>
    <property type="match status" value="1"/>
</dbReference>
<dbReference type="GO" id="GO:0003841">
    <property type="term" value="F:1-acylglycerol-3-phosphate O-acyltransferase activity"/>
    <property type="evidence" value="ECO:0007669"/>
    <property type="project" value="TreeGrafter"/>
</dbReference>
<evidence type="ECO:0000313" key="4">
    <source>
        <dbReference type="EMBL" id="MBJ7600682.1"/>
    </source>
</evidence>
<organism evidence="4 5">
    <name type="scientific">Candidatus Nephthysia bennettiae</name>
    <dbReference type="NCBI Taxonomy" id="3127016"/>
    <lineage>
        <taxon>Bacteria</taxon>
        <taxon>Bacillati</taxon>
        <taxon>Candidatus Dormiibacterota</taxon>
        <taxon>Candidatus Dormibacteria</taxon>
        <taxon>Candidatus Dormibacterales</taxon>
        <taxon>Candidatus Dormibacteraceae</taxon>
        <taxon>Candidatus Nephthysia</taxon>
    </lineage>
</organism>
<dbReference type="PANTHER" id="PTHR10434">
    <property type="entry name" value="1-ACYL-SN-GLYCEROL-3-PHOSPHATE ACYLTRANSFERASE"/>
    <property type="match status" value="1"/>
</dbReference>
<evidence type="ECO:0000256" key="2">
    <source>
        <dbReference type="ARBA" id="ARBA00023315"/>
    </source>
</evidence>
<dbReference type="PANTHER" id="PTHR10434:SF11">
    <property type="entry name" value="1-ACYL-SN-GLYCEROL-3-PHOSPHATE ACYLTRANSFERASE"/>
    <property type="match status" value="1"/>
</dbReference>
<dbReference type="Proteomes" id="UP000612893">
    <property type="component" value="Unassembled WGS sequence"/>
</dbReference>
<evidence type="ECO:0000256" key="1">
    <source>
        <dbReference type="ARBA" id="ARBA00022679"/>
    </source>
</evidence>
<dbReference type="EMBL" id="JAEKNR010000217">
    <property type="protein sequence ID" value="MBJ7600682.1"/>
    <property type="molecule type" value="Genomic_DNA"/>
</dbReference>
<sequence length="222" mass="25389">MRILVRLLFRLRVEGIENLPAPPFLIASNHQVWYDTAFIAAAFPKLPMIYTMARRDTVFNRRWKRWLMPKLGVFPIQPRQGQLDETGVDTVYQVLRRGGVVLIFPEGRYSRGRDLRPLRMGVGHFALQAGVPICPVAISGVDRLRLFGRVEVSMAPPIRPDPPRWWALNQRVLQVVDNVRRAILTAFDVDGQPRAPGRLRSLPGRLRLRLRRRRAGALPPPG</sequence>
<protein>
    <submittedName>
        <fullName evidence="4">1-acyl-sn-glycerol-3-phosphate acyltransferase</fullName>
    </submittedName>
</protein>
<dbReference type="CDD" id="cd07989">
    <property type="entry name" value="LPLAT_AGPAT-like"/>
    <property type="match status" value="1"/>
</dbReference>
<gene>
    <name evidence="4" type="ORF">JF922_21760</name>
</gene>
<dbReference type="SUPFAM" id="SSF69593">
    <property type="entry name" value="Glycerol-3-phosphate (1)-acyltransferase"/>
    <property type="match status" value="1"/>
</dbReference>
<keyword evidence="2 4" id="KW-0012">Acyltransferase</keyword>
<dbReference type="InterPro" id="IPR002123">
    <property type="entry name" value="Plipid/glycerol_acylTrfase"/>
</dbReference>
<accession>A0A934NFF0</accession>
<dbReference type="Pfam" id="PF01553">
    <property type="entry name" value="Acyltransferase"/>
    <property type="match status" value="1"/>
</dbReference>
<dbReference type="GO" id="GO:0006654">
    <property type="term" value="P:phosphatidic acid biosynthetic process"/>
    <property type="evidence" value="ECO:0007669"/>
    <property type="project" value="TreeGrafter"/>
</dbReference>
<comment type="caution">
    <text evidence="4">The sequence shown here is derived from an EMBL/GenBank/DDBJ whole genome shotgun (WGS) entry which is preliminary data.</text>
</comment>
<dbReference type="AlphaFoldDB" id="A0A934NFF0"/>
<feature type="domain" description="Phospholipid/glycerol acyltransferase" evidence="3">
    <location>
        <begin position="24"/>
        <end position="141"/>
    </location>
</feature>
<name>A0A934NFF0_9BACT</name>
<evidence type="ECO:0000259" key="3">
    <source>
        <dbReference type="SMART" id="SM00563"/>
    </source>
</evidence>